<dbReference type="Pfam" id="PF21981">
    <property type="entry name" value="RecX_HTH3"/>
    <property type="match status" value="1"/>
</dbReference>
<evidence type="ECO:0000256" key="5">
    <source>
        <dbReference type="ARBA" id="ARBA00022490"/>
    </source>
</evidence>
<evidence type="ECO:0000259" key="7">
    <source>
        <dbReference type="Pfam" id="PF02631"/>
    </source>
</evidence>
<gene>
    <name evidence="6 10" type="primary">recX</name>
    <name evidence="10" type="ORF">lacNasYZ03_11040</name>
</gene>
<comment type="function">
    <text evidence="1 6">Modulates RecA activity.</text>
</comment>
<organism evidence="10 11">
    <name type="scientific">Lactobacillus nasalidis</name>
    <dbReference type="NCBI Taxonomy" id="2797258"/>
    <lineage>
        <taxon>Bacteria</taxon>
        <taxon>Bacillati</taxon>
        <taxon>Bacillota</taxon>
        <taxon>Bacilli</taxon>
        <taxon>Lactobacillales</taxon>
        <taxon>Lactobacillaceae</taxon>
        <taxon>Lactobacillus</taxon>
    </lineage>
</organism>
<keyword evidence="11" id="KW-1185">Reference proteome</keyword>
<dbReference type="InterPro" id="IPR053925">
    <property type="entry name" value="RecX_HTH_3rd"/>
</dbReference>
<evidence type="ECO:0000256" key="6">
    <source>
        <dbReference type="HAMAP-Rule" id="MF_01114"/>
    </source>
</evidence>
<dbReference type="InterPro" id="IPR036388">
    <property type="entry name" value="WH-like_DNA-bd_sf"/>
</dbReference>
<dbReference type="PANTHER" id="PTHR33602">
    <property type="entry name" value="REGULATORY PROTEIN RECX FAMILY PROTEIN"/>
    <property type="match status" value="1"/>
</dbReference>
<dbReference type="Proteomes" id="UP000616547">
    <property type="component" value="Unassembled WGS sequence"/>
</dbReference>
<evidence type="ECO:0000256" key="1">
    <source>
        <dbReference type="ARBA" id="ARBA00003529"/>
    </source>
</evidence>
<dbReference type="NCBIfam" id="NF010733">
    <property type="entry name" value="PRK14135.1"/>
    <property type="match status" value="1"/>
</dbReference>
<keyword evidence="5 6" id="KW-0963">Cytoplasm</keyword>
<protein>
    <recommendedName>
        <fullName evidence="4 6">Regulatory protein RecX</fullName>
    </recommendedName>
</protein>
<dbReference type="Gene3D" id="1.10.10.10">
    <property type="entry name" value="Winged helix-like DNA-binding domain superfamily/Winged helix DNA-binding domain"/>
    <property type="match status" value="4"/>
</dbReference>
<dbReference type="RefSeq" id="WP_201331242.1">
    <property type="nucleotide sequence ID" value="NZ_BOCG01000709.1"/>
</dbReference>
<evidence type="ECO:0000256" key="4">
    <source>
        <dbReference type="ARBA" id="ARBA00018111"/>
    </source>
</evidence>
<dbReference type="Pfam" id="PF21982">
    <property type="entry name" value="RecX_HTH1"/>
    <property type="match status" value="1"/>
</dbReference>
<reference evidence="11" key="1">
    <citation type="submission" date="2021-01" db="EMBL/GenBank/DDBJ databases">
        <title>Draft genome sequence of Nasalis larvatus strain YZ03.</title>
        <authorList>
            <person name="Suzuki-Hashido N."/>
            <person name="Tsuchida S."/>
            <person name="Hayakawa T."/>
        </authorList>
    </citation>
    <scope>NUCLEOTIDE SEQUENCE [LARGE SCALE GENOMIC DNA]</scope>
    <source>
        <strain evidence="11">YZ03</strain>
    </source>
</reference>
<evidence type="ECO:0000259" key="9">
    <source>
        <dbReference type="Pfam" id="PF21982"/>
    </source>
</evidence>
<dbReference type="InterPro" id="IPR053926">
    <property type="entry name" value="RecX_HTH_1st"/>
</dbReference>
<name>A0ABQ3WB37_9LACO</name>
<feature type="domain" description="RecX third three-helical" evidence="8">
    <location>
        <begin position="211"/>
        <end position="258"/>
    </location>
</feature>
<accession>A0ABQ3WB37</accession>
<evidence type="ECO:0000259" key="8">
    <source>
        <dbReference type="Pfam" id="PF21981"/>
    </source>
</evidence>
<evidence type="ECO:0000313" key="10">
    <source>
        <dbReference type="EMBL" id="GHW01417.1"/>
    </source>
</evidence>
<dbReference type="HAMAP" id="MF_01114">
    <property type="entry name" value="RecX"/>
    <property type="match status" value="1"/>
</dbReference>
<dbReference type="Pfam" id="PF02631">
    <property type="entry name" value="RecX_HTH2"/>
    <property type="match status" value="1"/>
</dbReference>
<dbReference type="PANTHER" id="PTHR33602:SF1">
    <property type="entry name" value="REGULATORY PROTEIN RECX FAMILY PROTEIN"/>
    <property type="match status" value="1"/>
</dbReference>
<feature type="domain" description="RecX second three-helical" evidence="7">
    <location>
        <begin position="107"/>
        <end position="148"/>
    </location>
</feature>
<evidence type="ECO:0000256" key="2">
    <source>
        <dbReference type="ARBA" id="ARBA00004496"/>
    </source>
</evidence>
<dbReference type="InterPro" id="IPR003783">
    <property type="entry name" value="Regulatory_RecX"/>
</dbReference>
<dbReference type="InterPro" id="IPR053924">
    <property type="entry name" value="RecX_HTH_2nd"/>
</dbReference>
<comment type="subcellular location">
    <subcellularLocation>
        <location evidence="2 6">Cytoplasm</location>
    </subcellularLocation>
</comment>
<feature type="domain" description="RecX first three-helical" evidence="9">
    <location>
        <begin position="63"/>
        <end position="100"/>
    </location>
</feature>
<evidence type="ECO:0000313" key="11">
    <source>
        <dbReference type="Proteomes" id="UP000616547"/>
    </source>
</evidence>
<comment type="caution">
    <text evidence="10">The sequence shown here is derived from an EMBL/GenBank/DDBJ whole genome shotgun (WGS) entry which is preliminary data.</text>
</comment>
<comment type="similarity">
    <text evidence="3 6">Belongs to the RecX family.</text>
</comment>
<dbReference type="EMBL" id="BOCI01000290">
    <property type="protein sequence ID" value="GHW01417.1"/>
    <property type="molecule type" value="Genomic_DNA"/>
</dbReference>
<sequence length="271" mass="30477">MAIITKVSAQKRPGRYNIFLDQEYAFSVSEKTLAEFVLLKGQELGPQKIAEIEEYELAARASELAAKYLSYQPRTVKEVTDYLSQHEISRPAARQAVAELVDLGYLDDASYARLFVKNDLHVGKNGPTAVSRDLKRKGVDDDLIEAALAEVSEEDWAEVGKRLVKSLLGQQGKIAKKELDRKMQAKLLSHGFSSSLAQAVTQELSPEADEEQEQAALAKQGLKAYKRFKRYEPAQRQQKMRQYLYSHGFSGDEISAFLAGEIIPLEELEEY</sequence>
<proteinExistence type="inferred from homology"/>
<evidence type="ECO:0000256" key="3">
    <source>
        <dbReference type="ARBA" id="ARBA00009695"/>
    </source>
</evidence>